<evidence type="ECO:0000313" key="2">
    <source>
        <dbReference type="EMBL" id="ESN98926.1"/>
    </source>
</evidence>
<dbReference type="EMBL" id="AMQM01001077">
    <property type="status" value="NOT_ANNOTATED_CDS"/>
    <property type="molecule type" value="Genomic_DNA"/>
</dbReference>
<dbReference type="InterPro" id="IPR053164">
    <property type="entry name" value="IS1016-like_transposase"/>
</dbReference>
<dbReference type="HOGENOM" id="CLU_044348_0_0_1"/>
<dbReference type="CTD" id="20199567"/>
<reference evidence="2 4" key="2">
    <citation type="journal article" date="2013" name="Nature">
        <title>Insights into bilaterian evolution from three spiralian genomes.</title>
        <authorList>
            <person name="Simakov O."/>
            <person name="Marletaz F."/>
            <person name="Cho S.J."/>
            <person name="Edsinger-Gonzales E."/>
            <person name="Havlak P."/>
            <person name="Hellsten U."/>
            <person name="Kuo D.H."/>
            <person name="Larsson T."/>
            <person name="Lv J."/>
            <person name="Arendt D."/>
            <person name="Savage R."/>
            <person name="Osoegawa K."/>
            <person name="de Jong P."/>
            <person name="Grimwood J."/>
            <person name="Chapman J.A."/>
            <person name="Shapiro H."/>
            <person name="Aerts A."/>
            <person name="Otillar R.P."/>
            <person name="Terry A.Y."/>
            <person name="Boore J.L."/>
            <person name="Grigoriev I.V."/>
            <person name="Lindberg D.R."/>
            <person name="Seaver E.C."/>
            <person name="Weisblat D.A."/>
            <person name="Putnam N.H."/>
            <person name="Rokhsar D.S."/>
        </authorList>
    </citation>
    <scope>NUCLEOTIDE SEQUENCE</scope>
</reference>
<dbReference type="EMBL" id="KB097143">
    <property type="protein sequence ID" value="ESN98926.1"/>
    <property type="molecule type" value="Genomic_DNA"/>
</dbReference>
<dbReference type="EnsemblMetazoa" id="HelroT162396">
    <property type="protein sequence ID" value="HelroP162396"/>
    <property type="gene ID" value="HelroG162396"/>
</dbReference>
<accession>T1ESL7</accession>
<organism evidence="3 4">
    <name type="scientific">Helobdella robusta</name>
    <name type="common">Californian leech</name>
    <dbReference type="NCBI Taxonomy" id="6412"/>
    <lineage>
        <taxon>Eukaryota</taxon>
        <taxon>Metazoa</taxon>
        <taxon>Spiralia</taxon>
        <taxon>Lophotrochozoa</taxon>
        <taxon>Annelida</taxon>
        <taxon>Clitellata</taxon>
        <taxon>Hirudinea</taxon>
        <taxon>Rhynchobdellida</taxon>
        <taxon>Glossiphoniidae</taxon>
        <taxon>Helobdella</taxon>
    </lineage>
</organism>
<dbReference type="InParanoid" id="T1ESL7"/>
<name>T1ESL7_HELRO</name>
<protein>
    <recommendedName>
        <fullName evidence="1">ISXO2-like transposase domain-containing protein</fullName>
    </recommendedName>
</protein>
<evidence type="ECO:0000259" key="1">
    <source>
        <dbReference type="SMART" id="SM01126"/>
    </source>
</evidence>
<evidence type="ECO:0000313" key="4">
    <source>
        <dbReference type="Proteomes" id="UP000015101"/>
    </source>
</evidence>
<keyword evidence="4" id="KW-1185">Reference proteome</keyword>
<evidence type="ECO:0000313" key="3">
    <source>
        <dbReference type="EnsemblMetazoa" id="HelroP162396"/>
    </source>
</evidence>
<dbReference type="InterPro" id="IPR024445">
    <property type="entry name" value="Tnp_ISXO2-like"/>
</dbReference>
<sequence length="275" mass="32065">MTYGLLYKHQICNRCNKPMLFAITKKTIDECWWRCAKKSCRLTKRVRCGSFFKDKHVPLNKCIMIIYYWSLNDVSQATTEEILKVSSTGVVMSWFGMLRDLCTRWIRDHPIQIGGHGHTVLIAKNLISHRKRSRNGVVLPLNEKWVFGAIDQDTKETFLVEVYETNAETSLPILLKHLLPGTTVCSKDCNEYNKLMRATDNQSILFVAPTGPRKNIVENLWRCMTDKLKRMRGTSDANTLSYLDEFLWHRQRRNGDRSTCFQKALELIRTYYPCS</sequence>
<dbReference type="OMA" id="ASAFCIM"/>
<dbReference type="KEGG" id="hro:HELRODRAFT_162396"/>
<feature type="domain" description="ISXO2-like transposase" evidence="1">
    <location>
        <begin position="112"/>
        <end position="254"/>
    </location>
</feature>
<dbReference type="PANTHER" id="PTHR47163:SF2">
    <property type="entry name" value="SI:DKEY-17M8.2"/>
    <property type="match status" value="1"/>
</dbReference>
<gene>
    <name evidence="3" type="primary">20199567</name>
    <name evidence="2" type="ORF">HELRODRAFT_162396</name>
</gene>
<dbReference type="RefSeq" id="XP_009022861.1">
    <property type="nucleotide sequence ID" value="XM_009024613.1"/>
</dbReference>
<reference evidence="4" key="1">
    <citation type="submission" date="2012-12" db="EMBL/GenBank/DDBJ databases">
        <authorList>
            <person name="Hellsten U."/>
            <person name="Grimwood J."/>
            <person name="Chapman J.A."/>
            <person name="Shapiro H."/>
            <person name="Aerts A."/>
            <person name="Otillar R.P."/>
            <person name="Terry A.Y."/>
            <person name="Boore J.L."/>
            <person name="Simakov O."/>
            <person name="Marletaz F."/>
            <person name="Cho S.-J."/>
            <person name="Edsinger-Gonzales E."/>
            <person name="Havlak P."/>
            <person name="Kuo D.-H."/>
            <person name="Larsson T."/>
            <person name="Lv J."/>
            <person name="Arendt D."/>
            <person name="Savage R."/>
            <person name="Osoegawa K."/>
            <person name="de Jong P."/>
            <person name="Lindberg D.R."/>
            <person name="Seaver E.C."/>
            <person name="Weisblat D.A."/>
            <person name="Putnam N.H."/>
            <person name="Grigoriev I.V."/>
            <person name="Rokhsar D.S."/>
        </authorList>
    </citation>
    <scope>NUCLEOTIDE SEQUENCE</scope>
</reference>
<reference evidence="3" key="3">
    <citation type="submission" date="2015-06" db="UniProtKB">
        <authorList>
            <consortium name="EnsemblMetazoa"/>
        </authorList>
    </citation>
    <scope>IDENTIFICATION</scope>
</reference>
<dbReference type="PANTHER" id="PTHR47163">
    <property type="entry name" value="DDE_TNP_IS1595 DOMAIN-CONTAINING PROTEIN"/>
    <property type="match status" value="1"/>
</dbReference>
<dbReference type="Proteomes" id="UP000015101">
    <property type="component" value="Unassembled WGS sequence"/>
</dbReference>
<dbReference type="SMART" id="SM01126">
    <property type="entry name" value="DDE_Tnp_IS1595"/>
    <property type="match status" value="1"/>
</dbReference>
<dbReference type="GeneID" id="20199567"/>
<dbReference type="AlphaFoldDB" id="T1ESL7"/>
<dbReference type="OrthoDB" id="6412411at2759"/>
<proteinExistence type="predicted"/>